<sequence length="1914" mass="217804">MELHHEKAKSPSTVGDVGSGRVHLQHSSAVLQGSANISIAALKAKESENRGLELSMDEAKEDAAHKLLSMMRKNTKGLESKGGVQMLNASTLVPFGDVVGCLAIHIRNCRDISSRLNLPDYSNLFIRISINNIVKCTKVHQLTPRGNETAVIAFEDMKYFSVQVPRRQNDERNNIYFDLMKYDDQDYEPFLLGSAGIHLYEVIQKGCFLEELSLMNASIFVCRLQVEFMFSYGNFGYGFSHQLKPLQKVIEPSMFMNVPPPPERTDPMTNIITPQPIEYPAFLSSDLNITVGRPSTAPQPNLPSTVQLEKLRQKPRERLKKLRKEYRDLGTWMEKASYLEKILAPKLEHTEPKKSDADEELEDVKPEDTTAIDDLLDRPLEGRPEDYVVSDVPLIEEKPTTIPYELPYSGHRKSLTVPTSLQPDQDLYRAVAPKMDGSRKQADTPLPIITKSPSKEDRKPSLEGQLSQVKPERKPTDKPKDKYPNIVTTDSSLSEPGALSYSGLPEPETSIPRTGLLEPRTSLLEPRTSLLEPGTGLLEPGTGLLEPGTALLEPGTGFREPGTGFREPRTTLREPRAGLREPEILEPQSAFGPTNMMDEKLDFPHVDKLKLAKTNAQKNTNKKGKSVAFVPREDSSPYRKRNYIQLKPKYQDFTIKDVFEPFLRKIDTKTPVIAKKNQEDMFKCKINLSTDSIDYEDQDPPYPAHADSARPTTKVRDKSPSIILIKPLDTKDKSAPDTTDIPQKTSTTDSKLAQDSATSAKTVGSNESVPNIIVTPTKISSTEAKLAQDPFATPVKMLDIKLKERPPNVSLPDLERESSLNGNINALQFSRSVSLASQLEKLKQSLILKSLLSKNFQDLSDKLFSELEVPMATEAREKSRSSLRLIHDELSGDLKDKIPVKSEELTPWNLARDISQFILSQVSNDLTANLFSRKGSGTFPEVERELISDKSLETDEVHIPTKRKSSFKKKHLESEVPRSKSGLNGFTHDDDLKQIFTAPILSEIGVRQLSEMQMDFQHQLPTVWENVSSNSLAPHEENKDEIKLPPAKSVISQMIQTFPVDTLLDSGIIKVVELDKEDKSLLPGTEIPFIEDNSRGLTEDNSKYFSEQNIFMIPREITSSLDRVEVVGKSQDMSSKDSKYRSTPDKEPHLPSSAYQFGRKGKYRSSPLERLSDSVTDTHTESDVAIIKSFLRNIFNVFFKYNQPERRQPEKELKTLINHPFLGTKDLEEIEESLDNIGRLGRKPLLSPKLRVFLKELSEPEVKNVKSELSKYIQHYLVERLSESGHITKEDLPKIYHNLYLMNEKAEPKGQMIFLEKYSGTINEIISFVNNFSHNFIDKHLEIKLRSFLSELLQNYFLNNLSGSSLFKERKPETVHSNISSLRTKSASISFHELGHDISKGTFGRKLEIDVKYSLNKSLQNYLVTFSENELSAVKVNLRKYLCQLFIEKLSRSGLISERQLERTNQPINLVSSSTTFLKSIKPDLSYRDEDDYMEKDLKEQNENSKVIQKTKAPEDRLIEIELTRKEEKAYFSKDPSAARESKRYQSPEAAKSPSLVKEQTSSNKNTEPIPVAKSLENLADTLRKKRKEHGFLQFTQAEKLVVRTEIQDPHSWGNKSTTPHTNACFERTCKAEFLETKEKPEEVLLLYPQIINCKMQNEAEEYVNKVTSPSRQTYTHFNSESGEKSKLDDQYCQRLKGNNNNNKKRLATLAQNKKERPTLHLKQSETCVEKYSQVPELQPLKYEYGEIEKISKPSFFPEVSKTENLKVRVQKEKDHVGKQKKSFNKVDRLLPTALPSTRVLKKSVPKTMLHWTARTTIHDCLDRFEEPHMDSFPHLEKTKSRSNFLRKSPVHSRHQVKHSARPYTAPEINKRRENYTGKLMSPRQVSAGIVHTNDSVPGYELHKMWQRRLKKEH</sequence>
<feature type="compositionally biased region" description="Basic and acidic residues" evidence="1">
    <location>
        <begin position="1134"/>
        <end position="1149"/>
    </location>
</feature>
<feature type="region of interest" description="Disordered" evidence="1">
    <location>
        <begin position="1531"/>
        <end position="1573"/>
    </location>
</feature>
<evidence type="ECO:0000313" key="3">
    <source>
        <dbReference type="Proteomes" id="UP001652624"/>
    </source>
</evidence>
<feature type="region of interest" description="Disordered" evidence="1">
    <location>
        <begin position="963"/>
        <end position="984"/>
    </location>
</feature>
<name>A0ABM3XMU3_ERIEU</name>
<dbReference type="PANTHER" id="PTHR21665">
    <property type="entry name" value="CATION CHANNEL SPERM-ASSOCIATED TARGETING SUBUNIT TAU"/>
    <property type="match status" value="1"/>
</dbReference>
<evidence type="ECO:0000259" key="2">
    <source>
        <dbReference type="Pfam" id="PF15729"/>
    </source>
</evidence>
<feature type="compositionally biased region" description="Basic residues" evidence="1">
    <location>
        <begin position="1849"/>
        <end position="1861"/>
    </location>
</feature>
<dbReference type="GeneID" id="103111246"/>
<gene>
    <name evidence="4" type="primary">C2CD6</name>
</gene>
<feature type="region of interest" description="Disordered" evidence="1">
    <location>
        <begin position="349"/>
        <end position="383"/>
    </location>
</feature>
<dbReference type="Proteomes" id="UP001652624">
    <property type="component" value="Chromosome 7"/>
</dbReference>
<feature type="compositionally biased region" description="Polar residues" evidence="1">
    <location>
        <begin position="736"/>
        <end position="765"/>
    </location>
</feature>
<evidence type="ECO:0000313" key="4">
    <source>
        <dbReference type="RefSeq" id="XP_060050134.1"/>
    </source>
</evidence>
<feature type="region of interest" description="Disordered" evidence="1">
    <location>
        <begin position="1838"/>
        <end position="1871"/>
    </location>
</feature>
<accession>A0ABM3XMU3</accession>
<feature type="domain" description="Cation channel sperm-associated targeting subunit tau C2" evidence="2">
    <location>
        <begin position="92"/>
        <end position="233"/>
    </location>
</feature>
<keyword evidence="3" id="KW-1185">Reference proteome</keyword>
<dbReference type="PANTHER" id="PTHR21665:SF2">
    <property type="entry name" value="CATION CHANNEL SPERM-ASSOCIATED TARGETING SUBUNIT TAU"/>
    <property type="match status" value="1"/>
</dbReference>
<feature type="compositionally biased region" description="Basic and acidic residues" evidence="1">
    <location>
        <begin position="1531"/>
        <end position="1546"/>
    </location>
</feature>
<dbReference type="InterPro" id="IPR031462">
    <property type="entry name" value="CTSRT"/>
</dbReference>
<evidence type="ECO:0000256" key="1">
    <source>
        <dbReference type="SAM" id="MobiDB-lite"/>
    </source>
</evidence>
<feature type="region of interest" description="Disordered" evidence="1">
    <location>
        <begin position="1"/>
        <end position="20"/>
    </location>
</feature>
<feature type="region of interest" description="Disordered" evidence="1">
    <location>
        <begin position="1128"/>
        <end position="1156"/>
    </location>
</feature>
<feature type="compositionally biased region" description="Basic and acidic residues" evidence="1">
    <location>
        <begin position="470"/>
        <end position="483"/>
    </location>
</feature>
<feature type="compositionally biased region" description="Polar residues" evidence="1">
    <location>
        <begin position="1558"/>
        <end position="1567"/>
    </location>
</feature>
<dbReference type="InterPro" id="IPR048363">
    <property type="entry name" value="CTSRT_C2"/>
</dbReference>
<feature type="region of interest" description="Disordered" evidence="1">
    <location>
        <begin position="433"/>
        <end position="514"/>
    </location>
</feature>
<feature type="region of interest" description="Disordered" evidence="1">
    <location>
        <begin position="694"/>
        <end position="765"/>
    </location>
</feature>
<proteinExistence type="predicted"/>
<protein>
    <submittedName>
        <fullName evidence="4">Cation channel sperm-associated targeting subunit tau</fullName>
    </submittedName>
</protein>
<organism evidence="3 4">
    <name type="scientific">Erinaceus europaeus</name>
    <name type="common">Western European hedgehog</name>
    <dbReference type="NCBI Taxonomy" id="9365"/>
    <lineage>
        <taxon>Eukaryota</taxon>
        <taxon>Metazoa</taxon>
        <taxon>Chordata</taxon>
        <taxon>Craniata</taxon>
        <taxon>Vertebrata</taxon>
        <taxon>Euteleostomi</taxon>
        <taxon>Mammalia</taxon>
        <taxon>Eutheria</taxon>
        <taxon>Laurasiatheria</taxon>
        <taxon>Eulipotyphla</taxon>
        <taxon>Erinaceidae</taxon>
        <taxon>Erinaceinae</taxon>
        <taxon>Erinaceus</taxon>
    </lineage>
</organism>
<dbReference type="RefSeq" id="XP_060050134.1">
    <property type="nucleotide sequence ID" value="XM_060194151.1"/>
</dbReference>
<dbReference type="Pfam" id="PF15729">
    <property type="entry name" value="CTSRT"/>
    <property type="match status" value="1"/>
</dbReference>
<reference evidence="4" key="1">
    <citation type="submission" date="2025-08" db="UniProtKB">
        <authorList>
            <consortium name="RefSeq"/>
        </authorList>
    </citation>
    <scope>IDENTIFICATION</scope>
</reference>